<evidence type="ECO:0000313" key="3">
    <source>
        <dbReference type="Proteomes" id="UP000185161"/>
    </source>
</evidence>
<dbReference type="RefSeq" id="WP_066573825.1">
    <property type="nucleotide sequence ID" value="NZ_CP018820.1"/>
</dbReference>
<keyword evidence="3" id="KW-1185">Reference proteome</keyword>
<dbReference type="Proteomes" id="UP000286681">
    <property type="component" value="Unassembled WGS sequence"/>
</dbReference>
<dbReference type="Proteomes" id="UP000185161">
    <property type="component" value="Chromosome"/>
</dbReference>
<sequence>MTTPPKPWDGEQVRKWLERRFEVSRLDQAAADRRGYEARDDYDKAAAEEWACRALKGAECSNDQAAFASRLKELIGQDDYPATGIYDDDRFERHVRTYLRKLARMTKANEGFEKMLRHQ</sequence>
<organism evidence="1 3">
    <name type="scientific">Sphingomonas koreensis</name>
    <dbReference type="NCBI Taxonomy" id="93064"/>
    <lineage>
        <taxon>Bacteria</taxon>
        <taxon>Pseudomonadati</taxon>
        <taxon>Pseudomonadota</taxon>
        <taxon>Alphaproteobacteria</taxon>
        <taxon>Sphingomonadales</taxon>
        <taxon>Sphingomonadaceae</taxon>
        <taxon>Sphingomonas</taxon>
    </lineage>
</organism>
<reference evidence="2 4" key="3">
    <citation type="submission" date="2018-07" db="EMBL/GenBank/DDBJ databases">
        <title>Genomic and Epidemiologic Investigation of an Indolent Hospital Outbreak.</title>
        <authorList>
            <person name="Johnson R.C."/>
            <person name="Deming C."/>
            <person name="Conlan S."/>
            <person name="Zellmer C.J."/>
            <person name="Michelin A.V."/>
            <person name="Lee-Lin S."/>
            <person name="Thomas P.J."/>
            <person name="Park M."/>
            <person name="Weingarten R.A."/>
            <person name="Less J."/>
            <person name="Dekker J.P."/>
            <person name="Frank K.M."/>
            <person name="Musser K.A."/>
            <person name="Mcquiston J.R."/>
            <person name="Henderson D.K."/>
            <person name="Lau A.F."/>
            <person name="Palmore T.N."/>
            <person name="Segre J.A."/>
        </authorList>
    </citation>
    <scope>NUCLEOTIDE SEQUENCE [LARGE SCALE GENOMIC DNA]</scope>
    <source>
        <strain evidence="2 4">SK-NIH.Env10_0317</strain>
    </source>
</reference>
<dbReference type="STRING" id="93064.BRX40_20020"/>
<proteinExistence type="predicted"/>
<dbReference type="KEGG" id="skr:BRX40_20020"/>
<evidence type="ECO:0000313" key="4">
    <source>
        <dbReference type="Proteomes" id="UP000286681"/>
    </source>
</evidence>
<reference evidence="3" key="2">
    <citation type="submission" date="2016-12" db="EMBL/GenBank/DDBJ databases">
        <title>Whole genome sequencing of Sphingomonas sp. ABOJV.</title>
        <authorList>
            <person name="Conlan S."/>
            <person name="Thomas P.J."/>
            <person name="Mullikin J."/>
            <person name="Palmore T.N."/>
            <person name="Frank K.M."/>
            <person name="Segre J.A."/>
        </authorList>
    </citation>
    <scope>NUCLEOTIDE SEQUENCE [LARGE SCALE GENOMIC DNA]</scope>
    <source>
        <strain evidence="3">ABOJV</strain>
    </source>
</reference>
<evidence type="ECO:0000313" key="1">
    <source>
        <dbReference type="EMBL" id="APR54399.1"/>
    </source>
</evidence>
<dbReference type="AlphaFoldDB" id="A0A1L6JEQ9"/>
<dbReference type="GeneID" id="44134853"/>
<accession>A0A1L6JEQ9</accession>
<evidence type="ECO:0000313" key="2">
    <source>
        <dbReference type="EMBL" id="RSV06918.1"/>
    </source>
</evidence>
<protein>
    <submittedName>
        <fullName evidence="1">Uncharacterized protein</fullName>
    </submittedName>
</protein>
<dbReference type="EMBL" id="CP018820">
    <property type="protein sequence ID" value="APR54399.1"/>
    <property type="molecule type" value="Genomic_DNA"/>
</dbReference>
<reference evidence="1" key="1">
    <citation type="submission" date="2016-12" db="EMBL/GenBank/DDBJ databases">
        <title>Whole genome sequencing of Sphingomonas koreensis.</title>
        <authorList>
            <person name="Conlan S."/>
            <person name="Thomas P.J."/>
            <person name="Mullikin J."/>
            <person name="Palmore T.N."/>
            <person name="Frank K.M."/>
            <person name="Segre J.A."/>
        </authorList>
    </citation>
    <scope>NUCLEOTIDE SEQUENCE</scope>
    <source>
        <strain evidence="1">ABOJV</strain>
    </source>
</reference>
<dbReference type="EMBL" id="QQWO01000002">
    <property type="protein sequence ID" value="RSV06918.1"/>
    <property type="molecule type" value="Genomic_DNA"/>
</dbReference>
<name>A0A1L6JEQ9_9SPHN</name>
<dbReference type="OrthoDB" id="7584428at2"/>
<gene>
    <name evidence="1" type="ORF">BRX40_20020</name>
    <name evidence="2" type="ORF">CA257_02605</name>
</gene>